<evidence type="ECO:0000313" key="1">
    <source>
        <dbReference type="EMBL" id="DBA11702.1"/>
    </source>
</evidence>
<proteinExistence type="predicted"/>
<accession>A0AA48P830</accession>
<dbReference type="EMBL" id="BK063091">
    <property type="protein sequence ID" value="DBA11702.1"/>
    <property type="molecule type" value="Genomic_DNA"/>
</dbReference>
<reference evidence="1" key="1">
    <citation type="journal article" date="2023" name="Front. Mar. Sci.">
        <title>Tracing the invertebrate herpesviruses in the global sequence datasets.</title>
        <authorList>
            <person name="Rosani U."/>
            <person name="Gaia M."/>
            <person name="Delmont T.O."/>
            <person name="Krupovic M."/>
        </authorList>
    </citation>
    <scope>NUCLEOTIDE SEQUENCE</scope>
    <source>
        <strain evidence="1">MalacoHV1/China/2018</strain>
    </source>
</reference>
<protein>
    <submittedName>
        <fullName evidence="1">ORF1</fullName>
    </submittedName>
</protein>
<name>A0AA48P830_9VIRU</name>
<reference evidence="1" key="2">
    <citation type="submission" date="2023-01" db="EMBL/GenBank/DDBJ databases">
        <authorList>
            <person name="Rosani U."/>
            <person name="Delmont T.O."/>
            <person name="Gaia M."/>
            <person name="Krupovic M."/>
        </authorList>
    </citation>
    <scope>NUCLEOTIDE SEQUENCE</scope>
    <source>
        <strain evidence="1">MalacoHV1/China/2018</strain>
    </source>
</reference>
<sequence length="244" mass="28451">MKRSPRVYSKLSEYDNVIETSQPSVSPPKNNQEETRVITTLDKKPSSVRKMMNLIYNPAKFKSQKTRFFEKKPGRGRFQFALDFKLSVKKCTTFPCCACGVIDDNKNGTILTNCCYIPLCLLCADKLCSEMKKVNPESMHQYRCRICKVSNFVIIKPNKFNDFTLHLFHYMDRAYRRCYMTSIDRFYEEFESYENGLISIDYAGEDADLDDVFYPNSDDDGSDEEFYYNSKTRYGRDGLPLTSL</sequence>
<organism evidence="1">
    <name type="scientific">Malaco herpesvirus 1</name>
    <dbReference type="NCBI Taxonomy" id="3031797"/>
    <lineage>
        <taxon>Viruses</taxon>
        <taxon>Duplodnaviria</taxon>
        <taxon>Heunggongvirae</taxon>
        <taxon>Peploviricota</taxon>
        <taxon>Herviviricetes</taxon>
        <taxon>Herpesvirales</taxon>
        <taxon>Malacoherpesviridae</taxon>
    </lineage>
</organism>